<evidence type="ECO:0000313" key="9">
    <source>
        <dbReference type="EMBL" id="GAA1753145.1"/>
    </source>
</evidence>
<dbReference type="InterPro" id="IPR000994">
    <property type="entry name" value="Pept_M24"/>
</dbReference>
<keyword evidence="5 6" id="KW-0378">Hydrolase</keyword>
<keyword evidence="10" id="KW-1185">Reference proteome</keyword>
<gene>
    <name evidence="9" type="primary">map_3</name>
    <name evidence="6" type="synonym">map</name>
    <name evidence="9" type="ORF">GCM10009710_36040</name>
</gene>
<feature type="binding site" evidence="6">
    <location>
        <position position="237"/>
    </location>
    <ligand>
        <name>a divalent metal cation</name>
        <dbReference type="ChEBI" id="CHEBI:60240"/>
        <label>1</label>
    </ligand>
</feature>
<dbReference type="EMBL" id="BAAAME010000010">
    <property type="protein sequence ID" value="GAA1753145.1"/>
    <property type="molecule type" value="Genomic_DNA"/>
</dbReference>
<protein>
    <recommendedName>
        <fullName evidence="6 7">Methionine aminopeptidase</fullName>
        <shortName evidence="6">MAP</shortName>
        <shortName evidence="6">MetAP</shortName>
        <ecNumber evidence="6 7">3.4.11.18</ecNumber>
    </recommendedName>
    <alternativeName>
        <fullName evidence="6">Peptidase M</fullName>
    </alternativeName>
</protein>
<comment type="cofactor">
    <cofactor evidence="6">
        <name>Co(2+)</name>
        <dbReference type="ChEBI" id="CHEBI:48828"/>
    </cofactor>
    <cofactor evidence="6">
        <name>Zn(2+)</name>
        <dbReference type="ChEBI" id="CHEBI:29105"/>
    </cofactor>
    <cofactor evidence="6">
        <name>Mn(2+)</name>
        <dbReference type="ChEBI" id="CHEBI:29035"/>
    </cofactor>
    <cofactor evidence="6">
        <name>Fe(2+)</name>
        <dbReference type="ChEBI" id="CHEBI:29033"/>
    </cofactor>
    <text evidence="6">Binds 2 divalent metal cations per subunit. Has a high-affinity and a low affinity metal-binding site. The true nature of the physiological cofactor is under debate. The enzyme is active with cobalt, zinc, manganese or divalent iron ions. Most likely, methionine aminopeptidases function as mononuclear Fe(2+)-metalloproteases under physiological conditions, and the catalytically relevant metal-binding site has been assigned to the histidine-containing high-affinity site.</text>
</comment>
<dbReference type="RefSeq" id="WP_344204129.1">
    <property type="nucleotide sequence ID" value="NZ_BAAAME010000010.1"/>
</dbReference>
<feature type="binding site" evidence="6">
    <location>
        <position position="98"/>
    </location>
    <ligand>
        <name>a divalent metal cation</name>
        <dbReference type="ChEBI" id="CHEBI:60240"/>
        <label>1</label>
    </ligand>
</feature>
<feature type="binding site" evidence="6">
    <location>
        <position position="109"/>
    </location>
    <ligand>
        <name>a divalent metal cation</name>
        <dbReference type="ChEBI" id="CHEBI:60240"/>
        <label>2</label>
        <note>catalytic</note>
    </ligand>
</feature>
<evidence type="ECO:0000256" key="4">
    <source>
        <dbReference type="ARBA" id="ARBA00022723"/>
    </source>
</evidence>
<dbReference type="InterPro" id="IPR036005">
    <property type="entry name" value="Creatinase/aminopeptidase-like"/>
</dbReference>
<name>A0ABN2KCR9_9ACTN</name>
<keyword evidence="2 6" id="KW-0031">Aminopeptidase</keyword>
<dbReference type="PROSITE" id="PS00680">
    <property type="entry name" value="MAP_1"/>
    <property type="match status" value="1"/>
</dbReference>
<reference evidence="9 10" key="1">
    <citation type="journal article" date="2019" name="Int. J. Syst. Evol. Microbiol.">
        <title>The Global Catalogue of Microorganisms (GCM) 10K type strain sequencing project: providing services to taxonomists for standard genome sequencing and annotation.</title>
        <authorList>
            <consortium name="The Broad Institute Genomics Platform"/>
            <consortium name="The Broad Institute Genome Sequencing Center for Infectious Disease"/>
            <person name="Wu L."/>
            <person name="Ma J."/>
        </authorList>
    </citation>
    <scope>NUCLEOTIDE SEQUENCE [LARGE SCALE GENOMIC DNA]</scope>
    <source>
        <strain evidence="9 10">JCM 13518</strain>
    </source>
</reference>
<keyword evidence="3 6" id="KW-0645">Protease</keyword>
<dbReference type="Pfam" id="PF00557">
    <property type="entry name" value="Peptidase_M24"/>
    <property type="match status" value="1"/>
</dbReference>
<comment type="catalytic activity">
    <reaction evidence="6 7">
        <text>Release of N-terminal amino acids, preferentially methionine, from peptides and arylamides.</text>
        <dbReference type="EC" id="3.4.11.18"/>
    </reaction>
</comment>
<feature type="domain" description="Peptidase M24" evidence="8">
    <location>
        <begin position="16"/>
        <end position="243"/>
    </location>
</feature>
<dbReference type="Gene3D" id="3.90.230.10">
    <property type="entry name" value="Creatinase/methionine aminopeptidase superfamily"/>
    <property type="match status" value="1"/>
</dbReference>
<dbReference type="EC" id="3.4.11.18" evidence="6 7"/>
<evidence type="ECO:0000313" key="10">
    <source>
        <dbReference type="Proteomes" id="UP001501057"/>
    </source>
</evidence>
<dbReference type="NCBIfam" id="TIGR00500">
    <property type="entry name" value="met_pdase_I"/>
    <property type="match status" value="1"/>
</dbReference>
<comment type="function">
    <text evidence="1 6">Removes the N-terminal methionine from nascent proteins. The N-terminal methionine is often cleaved when the second residue in the primary sequence is small and uncharged (Met-Ala-, Cys, Gly, Pro, Ser, Thr, or Val). Requires deformylation of the N(alpha)-formylated initiator methionine before it can be hydrolyzed.</text>
</comment>
<keyword evidence="4 6" id="KW-0479">Metal-binding</keyword>
<organism evidence="9 10">
    <name type="scientific">Aeromicrobium alkaliterrae</name>
    <dbReference type="NCBI Taxonomy" id="302168"/>
    <lineage>
        <taxon>Bacteria</taxon>
        <taxon>Bacillati</taxon>
        <taxon>Actinomycetota</taxon>
        <taxon>Actinomycetes</taxon>
        <taxon>Propionibacteriales</taxon>
        <taxon>Nocardioidaceae</taxon>
        <taxon>Aeromicrobium</taxon>
    </lineage>
</organism>
<dbReference type="PANTHER" id="PTHR43330">
    <property type="entry name" value="METHIONINE AMINOPEPTIDASE"/>
    <property type="match status" value="1"/>
</dbReference>
<dbReference type="HAMAP" id="MF_01974">
    <property type="entry name" value="MetAP_1"/>
    <property type="match status" value="1"/>
</dbReference>
<comment type="similarity">
    <text evidence="6">Belongs to the peptidase M24A family. Methionine aminopeptidase type 1 subfamily.</text>
</comment>
<dbReference type="CDD" id="cd01086">
    <property type="entry name" value="MetAP1"/>
    <property type="match status" value="1"/>
</dbReference>
<comment type="subunit">
    <text evidence="6">Monomer.</text>
</comment>
<evidence type="ECO:0000256" key="3">
    <source>
        <dbReference type="ARBA" id="ARBA00022670"/>
    </source>
</evidence>
<proteinExistence type="inferred from homology"/>
<dbReference type="InterPro" id="IPR002467">
    <property type="entry name" value="Pept_M24A_MAP1"/>
</dbReference>
<feature type="binding site" evidence="6">
    <location>
        <position position="109"/>
    </location>
    <ligand>
        <name>a divalent metal cation</name>
        <dbReference type="ChEBI" id="CHEBI:60240"/>
        <label>1</label>
    </ligand>
</feature>
<sequence>MFGRSVEYKSVEQIAVMRRAGVVVADVLASVRDTVAPGVTTLDLDAVARRVIAQHGATSNFLGYHGFPATICTSVNDEVVHGIPSGRVLESGDLVSVDAGAIIDGWHGDAAITVAVGEVSPADAELSRVTEAALWAGIEAARPGARLGDVGHAIASSIQAAGDYGIVEGFTGHGIGTAMHQDPDVPNVGRAGSGLRLKPGLVIAIEPMVTRGLPYTQVLEDDWTAVTVDGSRASHWEHTVAITTDGPVVLTLPA</sequence>
<dbReference type="InterPro" id="IPR001714">
    <property type="entry name" value="Pept_M24_MAP"/>
</dbReference>
<feature type="binding site" evidence="6">
    <location>
        <position position="173"/>
    </location>
    <ligand>
        <name>a divalent metal cation</name>
        <dbReference type="ChEBI" id="CHEBI:60240"/>
        <label>2</label>
        <note>catalytic</note>
    </ligand>
</feature>
<evidence type="ECO:0000259" key="8">
    <source>
        <dbReference type="Pfam" id="PF00557"/>
    </source>
</evidence>
<evidence type="ECO:0000256" key="2">
    <source>
        <dbReference type="ARBA" id="ARBA00022438"/>
    </source>
</evidence>
<dbReference type="SUPFAM" id="SSF55920">
    <property type="entry name" value="Creatinase/aminopeptidase"/>
    <property type="match status" value="1"/>
</dbReference>
<accession>A0ABN2KCR9</accession>
<feature type="binding site" evidence="6">
    <location>
        <position position="206"/>
    </location>
    <ligand>
        <name>a divalent metal cation</name>
        <dbReference type="ChEBI" id="CHEBI:60240"/>
        <label>2</label>
        <note>catalytic</note>
    </ligand>
</feature>
<feature type="binding site" evidence="6">
    <location>
        <position position="237"/>
    </location>
    <ligand>
        <name>a divalent metal cation</name>
        <dbReference type="ChEBI" id="CHEBI:60240"/>
        <label>2</label>
        <note>catalytic</note>
    </ligand>
</feature>
<feature type="binding site" evidence="6">
    <location>
        <position position="180"/>
    </location>
    <ligand>
        <name>substrate</name>
    </ligand>
</feature>
<comment type="caution">
    <text evidence="9">The sequence shown here is derived from an EMBL/GenBank/DDBJ whole genome shotgun (WGS) entry which is preliminary data.</text>
</comment>
<evidence type="ECO:0000256" key="1">
    <source>
        <dbReference type="ARBA" id="ARBA00002521"/>
    </source>
</evidence>
<evidence type="ECO:0000256" key="6">
    <source>
        <dbReference type="HAMAP-Rule" id="MF_01974"/>
    </source>
</evidence>
<dbReference type="GO" id="GO:0004177">
    <property type="term" value="F:aminopeptidase activity"/>
    <property type="evidence" value="ECO:0007669"/>
    <property type="project" value="UniProtKB-KW"/>
</dbReference>
<dbReference type="PANTHER" id="PTHR43330:SF27">
    <property type="entry name" value="METHIONINE AMINOPEPTIDASE"/>
    <property type="match status" value="1"/>
</dbReference>
<dbReference type="Proteomes" id="UP001501057">
    <property type="component" value="Unassembled WGS sequence"/>
</dbReference>
<evidence type="ECO:0000256" key="7">
    <source>
        <dbReference type="RuleBase" id="RU003653"/>
    </source>
</evidence>
<feature type="binding site" evidence="6">
    <location>
        <position position="81"/>
    </location>
    <ligand>
        <name>substrate</name>
    </ligand>
</feature>
<evidence type="ECO:0000256" key="5">
    <source>
        <dbReference type="ARBA" id="ARBA00022801"/>
    </source>
</evidence>
<dbReference type="PRINTS" id="PR00599">
    <property type="entry name" value="MAPEPTIDASE"/>
</dbReference>